<organism evidence="1 2">
    <name type="scientific">Adineta steineri</name>
    <dbReference type="NCBI Taxonomy" id="433720"/>
    <lineage>
        <taxon>Eukaryota</taxon>
        <taxon>Metazoa</taxon>
        <taxon>Spiralia</taxon>
        <taxon>Gnathifera</taxon>
        <taxon>Rotifera</taxon>
        <taxon>Eurotatoria</taxon>
        <taxon>Bdelloidea</taxon>
        <taxon>Adinetida</taxon>
        <taxon>Adinetidae</taxon>
        <taxon>Adineta</taxon>
    </lineage>
</organism>
<name>A0A814ELV1_9BILA</name>
<sequence>MCFYYNSSEFQHITRIVKSLNGTVNNNEIVQSCLESLVCFHIQNRYIQLENEFQLNQKHFQLIRKQMTHSEIQKVDNELQLACQELVITSTATLIHKMHSLIYTRGARVKYDNPQIDSFDLARTISNQIVVHFQFPLKYSRKHFDHLIFIFKGLIISNPNLLKNTQHLYYVYALNRLIKIDRMNIFLMMYRHNKSVRDLFQKTDFIEKNVNIMLGNHKIKQLFNQLIDQKPPNTCFTTRKFLFQLIILNEIDEDGNDILLYLCLKARGCRHRFIEYLIKMGCNTQRINYCGQSFFNVIELKQNQKLLNKLFEHEIILFDNLTGKIIISTNLFE</sequence>
<dbReference type="EMBL" id="CAJNOE010000139">
    <property type="protein sequence ID" value="CAF0967996.1"/>
    <property type="molecule type" value="Genomic_DNA"/>
</dbReference>
<evidence type="ECO:0000313" key="1">
    <source>
        <dbReference type="EMBL" id="CAF0967996.1"/>
    </source>
</evidence>
<accession>A0A814ELV1</accession>
<reference evidence="1" key="1">
    <citation type="submission" date="2021-02" db="EMBL/GenBank/DDBJ databases">
        <authorList>
            <person name="Nowell W R."/>
        </authorList>
    </citation>
    <scope>NUCLEOTIDE SEQUENCE</scope>
</reference>
<dbReference type="Proteomes" id="UP000663860">
    <property type="component" value="Unassembled WGS sequence"/>
</dbReference>
<comment type="caution">
    <text evidence="1">The sequence shown here is derived from an EMBL/GenBank/DDBJ whole genome shotgun (WGS) entry which is preliminary data.</text>
</comment>
<gene>
    <name evidence="1" type="ORF">IZO911_LOCUS15880</name>
</gene>
<dbReference type="AlphaFoldDB" id="A0A814ELV1"/>
<protein>
    <submittedName>
        <fullName evidence="1">Uncharacterized protein</fullName>
    </submittedName>
</protein>
<evidence type="ECO:0000313" key="2">
    <source>
        <dbReference type="Proteomes" id="UP000663860"/>
    </source>
</evidence>
<proteinExistence type="predicted"/>